<keyword evidence="11" id="KW-0645">Protease</keyword>
<evidence type="ECO:0000256" key="7">
    <source>
        <dbReference type="PIRSR" id="PIRSR618044-1"/>
    </source>
</evidence>
<evidence type="ECO:0000256" key="5">
    <source>
        <dbReference type="ARBA" id="ARBA00022984"/>
    </source>
</evidence>
<keyword evidence="5" id="KW-0573">Peptidoglycan synthesis</keyword>
<dbReference type="GO" id="GO:0006508">
    <property type="term" value="P:proteolysis"/>
    <property type="evidence" value="ECO:0007669"/>
    <property type="project" value="InterPro"/>
</dbReference>
<dbReference type="GO" id="GO:0009252">
    <property type="term" value="P:peptidoglycan biosynthetic process"/>
    <property type="evidence" value="ECO:0007669"/>
    <property type="project" value="UniProtKB-KW"/>
</dbReference>
<proteinExistence type="inferred from homology"/>
<sequence length="357" mass="38194">MEPPRTPWVAQPKRAAVGFPHWRICHAKRRANLLFDLDRTSTPLAYRVNAKPGFLVRRFVYFPSPLRGLVAALALSALLAACQSVSPQSKAATGGVSVATAVAAVEAVPLQAVPHRAEARADAAIVIDASSGAVLFEEAADAPRYPASLTKMMTLYLLFEEVRAGRLSLGSELAISTNAASRPPTKIGLPAGSKIAVRDAAQAIAVRSANDLAVAIAERVAGSEEAFAVQMTAKARSLGMSRTRFVNASGLPDVRQVTTARDMATLGRALKRDFPQYASFFRAREFRYGGRVYKATNNLLGKVDGVDGIKTGYIRLSGYNLVASARRGGKSLIVVVMGGESEGARDRRVAALFEEYF</sequence>
<feature type="active site" evidence="7">
    <location>
        <position position="208"/>
    </location>
</feature>
<evidence type="ECO:0000313" key="12">
    <source>
        <dbReference type="Proteomes" id="UP000541109"/>
    </source>
</evidence>
<dbReference type="PRINTS" id="PR00725">
    <property type="entry name" value="DADACBPTASE1"/>
</dbReference>
<dbReference type="GO" id="GO:0009002">
    <property type="term" value="F:serine-type D-Ala-D-Ala carboxypeptidase activity"/>
    <property type="evidence" value="ECO:0007669"/>
    <property type="project" value="InterPro"/>
</dbReference>
<comment type="caution">
    <text evidence="11">The sequence shown here is derived from an EMBL/GenBank/DDBJ whole genome shotgun (WGS) entry which is preliminary data.</text>
</comment>
<evidence type="ECO:0000256" key="9">
    <source>
        <dbReference type="RuleBase" id="RU004016"/>
    </source>
</evidence>
<gene>
    <name evidence="11" type="ORF">H2509_04195</name>
</gene>
<protein>
    <submittedName>
        <fullName evidence="11">D-alanyl-D-alanine carboxypeptidase</fullName>
    </submittedName>
</protein>
<organism evidence="11 12">
    <name type="scientific">Stappia albiluteola</name>
    <dbReference type="NCBI Taxonomy" id="2758565"/>
    <lineage>
        <taxon>Bacteria</taxon>
        <taxon>Pseudomonadati</taxon>
        <taxon>Pseudomonadota</taxon>
        <taxon>Alphaproteobacteria</taxon>
        <taxon>Hyphomicrobiales</taxon>
        <taxon>Stappiaceae</taxon>
        <taxon>Stappia</taxon>
    </lineage>
</organism>
<evidence type="ECO:0000256" key="6">
    <source>
        <dbReference type="ARBA" id="ARBA00023316"/>
    </source>
</evidence>
<evidence type="ECO:0000256" key="8">
    <source>
        <dbReference type="PIRSR" id="PIRSR618044-2"/>
    </source>
</evidence>
<name>A0A839A9U6_9HYPH</name>
<evidence type="ECO:0000256" key="3">
    <source>
        <dbReference type="ARBA" id="ARBA00022801"/>
    </source>
</evidence>
<evidence type="ECO:0000313" key="11">
    <source>
        <dbReference type="EMBL" id="MBA5776323.1"/>
    </source>
</evidence>
<reference evidence="11 12" key="1">
    <citation type="submission" date="2020-07" db="EMBL/GenBank/DDBJ databases">
        <title>Stappia sp., F7233, whole genome shotgun sequencing project.</title>
        <authorList>
            <person name="Jiang S."/>
            <person name="Liu Z.W."/>
            <person name="Du Z.J."/>
        </authorList>
    </citation>
    <scope>NUCLEOTIDE SEQUENCE [LARGE SCALE GENOMIC DNA]</scope>
    <source>
        <strain evidence="11 12">F7233</strain>
    </source>
</reference>
<dbReference type="InterPro" id="IPR001967">
    <property type="entry name" value="Peptidase_S11_N"/>
</dbReference>
<dbReference type="AlphaFoldDB" id="A0A839A9U6"/>
<dbReference type="GO" id="GO:0071555">
    <property type="term" value="P:cell wall organization"/>
    <property type="evidence" value="ECO:0007669"/>
    <property type="project" value="UniProtKB-KW"/>
</dbReference>
<evidence type="ECO:0000256" key="1">
    <source>
        <dbReference type="ARBA" id="ARBA00007164"/>
    </source>
</evidence>
<evidence type="ECO:0000256" key="2">
    <source>
        <dbReference type="ARBA" id="ARBA00022729"/>
    </source>
</evidence>
<evidence type="ECO:0000259" key="10">
    <source>
        <dbReference type="Pfam" id="PF00768"/>
    </source>
</evidence>
<dbReference type="InterPro" id="IPR018044">
    <property type="entry name" value="Peptidase_S11"/>
</dbReference>
<dbReference type="Gene3D" id="3.40.710.10">
    <property type="entry name" value="DD-peptidase/beta-lactamase superfamily"/>
    <property type="match status" value="1"/>
</dbReference>
<evidence type="ECO:0000256" key="4">
    <source>
        <dbReference type="ARBA" id="ARBA00022960"/>
    </source>
</evidence>
<comment type="similarity">
    <text evidence="1 9">Belongs to the peptidase S11 family.</text>
</comment>
<dbReference type="EMBL" id="JACFXV010000042">
    <property type="protein sequence ID" value="MBA5776323.1"/>
    <property type="molecule type" value="Genomic_DNA"/>
</dbReference>
<keyword evidence="12" id="KW-1185">Reference proteome</keyword>
<keyword evidence="2" id="KW-0732">Signal</keyword>
<dbReference type="GO" id="GO:0008360">
    <property type="term" value="P:regulation of cell shape"/>
    <property type="evidence" value="ECO:0007669"/>
    <property type="project" value="UniProtKB-KW"/>
</dbReference>
<dbReference type="InterPro" id="IPR012338">
    <property type="entry name" value="Beta-lactam/transpept-like"/>
</dbReference>
<keyword evidence="11" id="KW-0121">Carboxypeptidase</keyword>
<keyword evidence="6" id="KW-0961">Cell wall biogenesis/degradation</keyword>
<feature type="domain" description="Peptidase S11 D-alanyl-D-alanine carboxypeptidase A N-terminal" evidence="10">
    <location>
        <begin position="114"/>
        <end position="340"/>
    </location>
</feature>
<feature type="binding site" evidence="8">
    <location>
        <position position="310"/>
    </location>
    <ligand>
        <name>substrate</name>
    </ligand>
</feature>
<feature type="active site" description="Proton acceptor" evidence="7">
    <location>
        <position position="151"/>
    </location>
</feature>
<accession>A0A839A9U6</accession>
<feature type="active site" description="Acyl-ester intermediate" evidence="7">
    <location>
        <position position="148"/>
    </location>
</feature>
<dbReference type="SUPFAM" id="SSF56601">
    <property type="entry name" value="beta-lactamase/transpeptidase-like"/>
    <property type="match status" value="1"/>
</dbReference>
<dbReference type="Pfam" id="PF00768">
    <property type="entry name" value="Peptidase_S11"/>
    <property type="match status" value="1"/>
</dbReference>
<dbReference type="Proteomes" id="UP000541109">
    <property type="component" value="Unassembled WGS sequence"/>
</dbReference>
<dbReference type="PANTHER" id="PTHR21581">
    <property type="entry name" value="D-ALANYL-D-ALANINE CARBOXYPEPTIDASE"/>
    <property type="match status" value="1"/>
</dbReference>
<keyword evidence="4" id="KW-0133">Cell shape</keyword>
<keyword evidence="3" id="KW-0378">Hydrolase</keyword>
<dbReference type="PANTHER" id="PTHR21581:SF6">
    <property type="entry name" value="TRAFFICKING PROTEIN PARTICLE COMPLEX SUBUNIT 12"/>
    <property type="match status" value="1"/>
</dbReference>